<feature type="site" description="Increases basicity of active site His" evidence="2">
    <location>
        <position position="147"/>
    </location>
</feature>
<dbReference type="InterPro" id="IPR050179">
    <property type="entry name" value="Trans_hexapeptide_repeat"/>
</dbReference>
<feature type="binding site" evidence="3">
    <location>
        <position position="175"/>
    </location>
    <ligand>
        <name>acetyl-CoA</name>
        <dbReference type="ChEBI" id="CHEBI:57288"/>
    </ligand>
</feature>
<keyword evidence="7" id="KW-1185">Reference proteome</keyword>
<dbReference type="InterPro" id="IPR020019">
    <property type="entry name" value="AcTrfase_PglD-like"/>
</dbReference>
<dbReference type="SUPFAM" id="SSF51161">
    <property type="entry name" value="Trimeric LpxA-like enzymes"/>
    <property type="match status" value="1"/>
</dbReference>
<dbReference type="AlphaFoldDB" id="A0A7X6BKF4"/>
<dbReference type="GO" id="GO:0016746">
    <property type="term" value="F:acyltransferase activity"/>
    <property type="evidence" value="ECO:0007669"/>
    <property type="project" value="UniProtKB-KW"/>
</dbReference>
<dbReference type="GeneID" id="86892789"/>
<gene>
    <name evidence="5" type="ORF">F1644_15800</name>
    <name evidence="4" type="ORF">GGR15_003513</name>
</gene>
<dbReference type="InterPro" id="IPR011004">
    <property type="entry name" value="Trimer_LpxA-like_sf"/>
</dbReference>
<dbReference type="CDD" id="cd03360">
    <property type="entry name" value="LbH_AT_putative"/>
    <property type="match status" value="1"/>
</dbReference>
<reference evidence="5 7" key="1">
    <citation type="submission" date="2019-09" db="EMBL/GenBank/DDBJ databases">
        <title>Butyricimonas paravirosa DSM 105722 (=214-4 = JCM 18677 = CCUG 65563).</title>
        <authorList>
            <person name="Le Roy T."/>
            <person name="Cani P.D."/>
        </authorList>
    </citation>
    <scope>NUCLEOTIDE SEQUENCE [LARGE SCALE GENOMIC DNA]</scope>
    <source>
        <strain evidence="5 7">DSM 105722</strain>
    </source>
</reference>
<keyword evidence="4" id="KW-0012">Acyltransferase</keyword>
<evidence type="ECO:0000256" key="1">
    <source>
        <dbReference type="ARBA" id="ARBA00007274"/>
    </source>
</evidence>
<evidence type="ECO:0000313" key="4">
    <source>
        <dbReference type="EMBL" id="NJC19875.1"/>
    </source>
</evidence>
<evidence type="ECO:0000256" key="3">
    <source>
        <dbReference type="PIRSR" id="PIRSR620019-2"/>
    </source>
</evidence>
<dbReference type="RefSeq" id="WP_168044504.1">
    <property type="nucleotide sequence ID" value="NZ_BMPA01000012.1"/>
</dbReference>
<reference evidence="4 6" key="2">
    <citation type="submission" date="2020-03" db="EMBL/GenBank/DDBJ databases">
        <title>Genomic Encyclopedia of Type Strains, Phase IV (KMG-IV): sequencing the most valuable type-strain genomes for metagenomic binning, comparative biology and taxonomic classification.</title>
        <authorList>
            <person name="Goeker M."/>
        </authorList>
    </citation>
    <scope>NUCLEOTIDE SEQUENCE [LARGE SCALE GENOMIC DNA]</scope>
    <source>
        <strain evidence="4 6">DSM 105722</strain>
    </source>
</reference>
<dbReference type="PANTHER" id="PTHR43300">
    <property type="entry name" value="ACETYLTRANSFERASE"/>
    <property type="match status" value="1"/>
</dbReference>
<dbReference type="EMBL" id="JAATLI010000013">
    <property type="protein sequence ID" value="NJC19875.1"/>
    <property type="molecule type" value="Genomic_DNA"/>
</dbReference>
<evidence type="ECO:0000313" key="7">
    <source>
        <dbReference type="Proteomes" id="UP001302374"/>
    </source>
</evidence>
<dbReference type="Proteomes" id="UP000576368">
    <property type="component" value="Unassembled WGS sequence"/>
</dbReference>
<dbReference type="Gene3D" id="3.40.50.20">
    <property type="match status" value="1"/>
</dbReference>
<feature type="active site" description="Proton acceptor" evidence="2">
    <location>
        <position position="146"/>
    </location>
</feature>
<proteinExistence type="inferred from homology"/>
<evidence type="ECO:0000313" key="6">
    <source>
        <dbReference type="Proteomes" id="UP000576368"/>
    </source>
</evidence>
<name>A0A7X6BKF4_9BACT</name>
<dbReference type="PANTHER" id="PTHR43300:SF7">
    <property type="entry name" value="UDP-N-ACETYLBACILLOSAMINE N-ACETYLTRANSFERASE"/>
    <property type="match status" value="1"/>
</dbReference>
<sequence>MKDIKNIVIFGTGAVAAEITSQLEDSSWGEEAGIKIKGYVASDAAGLQHWKEYKYQSPYLGDFLNYEIKEEDYFVLALGNYKVKRQVVCEIKRRGGKFITLVHPTAIVAKTALIGEGNILDPFTIVGPNVKLGNFNLLTSQSIISHDCVVGDYNFFATSLLCGYNVVGDDNYFGIRGTTLPDISIGNRNVIQAGMIVDKNVEDDSTIFYRYKEKLLAIPDKK</sequence>
<dbReference type="EMBL" id="CP043839">
    <property type="protein sequence ID" value="WOF13632.1"/>
    <property type="molecule type" value="Genomic_DNA"/>
</dbReference>
<evidence type="ECO:0000313" key="5">
    <source>
        <dbReference type="EMBL" id="WOF13632.1"/>
    </source>
</evidence>
<feature type="binding site" evidence="3">
    <location>
        <position position="79"/>
    </location>
    <ligand>
        <name>substrate</name>
    </ligand>
</feature>
<keyword evidence="4" id="KW-0808">Transferase</keyword>
<evidence type="ECO:0000256" key="2">
    <source>
        <dbReference type="PIRSR" id="PIRSR620019-1"/>
    </source>
</evidence>
<organism evidence="4 6">
    <name type="scientific">Butyricimonas paravirosa</name>
    <dbReference type="NCBI Taxonomy" id="1472417"/>
    <lineage>
        <taxon>Bacteria</taxon>
        <taxon>Pseudomonadati</taxon>
        <taxon>Bacteroidota</taxon>
        <taxon>Bacteroidia</taxon>
        <taxon>Bacteroidales</taxon>
        <taxon>Odoribacteraceae</taxon>
        <taxon>Butyricimonas</taxon>
    </lineage>
</organism>
<protein>
    <submittedName>
        <fullName evidence="4">Sugar O-acyltransferase (Sialic acid O-acetyltransferase NeuD family)</fullName>
    </submittedName>
</protein>
<comment type="similarity">
    <text evidence="1">Belongs to the transferase hexapeptide repeat family.</text>
</comment>
<dbReference type="Proteomes" id="UP001302374">
    <property type="component" value="Chromosome"/>
</dbReference>
<accession>A0A7X6BKF4</accession>
<dbReference type="Gene3D" id="2.160.10.10">
    <property type="entry name" value="Hexapeptide repeat proteins"/>
    <property type="match status" value="1"/>
</dbReference>